<feature type="transmembrane region" description="Helical" evidence="14">
    <location>
        <begin position="36"/>
        <end position="58"/>
    </location>
</feature>
<keyword evidence="17" id="KW-1185">Reference proteome</keyword>
<dbReference type="Gene3D" id="3.30.565.10">
    <property type="entry name" value="Histidine kinase-like ATPase, C-terminal domain"/>
    <property type="match status" value="1"/>
</dbReference>
<evidence type="ECO:0000256" key="8">
    <source>
        <dbReference type="ARBA" id="ARBA00022741"/>
    </source>
</evidence>
<keyword evidence="10" id="KW-0067">ATP-binding</keyword>
<dbReference type="EMBL" id="FOLB01000001">
    <property type="protein sequence ID" value="SFB72090.1"/>
    <property type="molecule type" value="Genomic_DNA"/>
</dbReference>
<dbReference type="Pfam" id="PF14689">
    <property type="entry name" value="SPOB_a"/>
    <property type="match status" value="1"/>
</dbReference>
<proteinExistence type="predicted"/>
<dbReference type="InterPro" id="IPR050428">
    <property type="entry name" value="TCS_sensor_his_kinase"/>
</dbReference>
<keyword evidence="5" id="KW-0597">Phosphoprotein</keyword>
<dbReference type="InterPro" id="IPR016120">
    <property type="entry name" value="Sig_transdc_His_kin_SpoOB"/>
</dbReference>
<dbReference type="Pfam" id="PF02518">
    <property type="entry name" value="HATPase_c"/>
    <property type="match status" value="1"/>
</dbReference>
<evidence type="ECO:0000256" key="12">
    <source>
        <dbReference type="ARBA" id="ARBA00023012"/>
    </source>
</evidence>
<dbReference type="SUPFAM" id="SSF55890">
    <property type="entry name" value="Sporulation response regulatory protein Spo0B"/>
    <property type="match status" value="1"/>
</dbReference>
<accession>A0A1I1DH68</accession>
<dbReference type="PRINTS" id="PR00344">
    <property type="entry name" value="BCTRLSENSOR"/>
</dbReference>
<dbReference type="GO" id="GO:0000155">
    <property type="term" value="F:phosphorelay sensor kinase activity"/>
    <property type="evidence" value="ECO:0007669"/>
    <property type="project" value="InterPro"/>
</dbReference>
<evidence type="ECO:0000256" key="5">
    <source>
        <dbReference type="ARBA" id="ARBA00022553"/>
    </source>
</evidence>
<evidence type="ECO:0000259" key="15">
    <source>
        <dbReference type="PROSITE" id="PS50109"/>
    </source>
</evidence>
<keyword evidence="13 14" id="KW-0472">Membrane</keyword>
<sequence>MWRYWSYWSFRSRTAGATTSGTIGAMRRRISLRVQLLLLQVVIVLTAVAAVGVAATLIQARQIRASYEQQMVGVAESVARLPSVKQAFAHPKPSDEIQPIAELIRKASGVTYVVVTDSKGIRYSHPDPERIGKMVSTDPSVPLSGRTYVGTQTGTLGESWRVKVPVFGDDGAVIGSVSVGILESQLRADLLAQLPRLVPWVVGAALLGLLGAYWVSRLVWRRIHRLEPEEIAALLETRDAMLHSIGEGFVAVDDHGRLALVNDEAVRLLGVPPGSEGRPAAEVLDAGILEVLAAAPGESRLVLVGERILVAQRSDAIVDGARVGTVLICRDRTELHTVLRDLDGVRDLTSALRAQAHEFANVMHTVSGLIELGHPGEAVDFISRSGYGGALTDNTLVPGVTDPAVTALLMAKRSTARECGVALVVDPGSVCGADGSSDVVTVLGNLIDNAVAAAGLGGTVSVALRAGAEADGPVTTIVVEDDGPGVAESDRERIFTSGYTTSDGAARGIGLALVDRIARRRGGRVSVGSAASGGARFEVRLPAPLLEGSGGVR</sequence>
<comment type="catalytic activity">
    <reaction evidence="1">
        <text>ATP + protein L-histidine = ADP + protein N-phospho-L-histidine.</text>
        <dbReference type="EC" id="2.7.13.3"/>
    </reaction>
</comment>
<evidence type="ECO:0000256" key="1">
    <source>
        <dbReference type="ARBA" id="ARBA00000085"/>
    </source>
</evidence>
<evidence type="ECO:0000256" key="10">
    <source>
        <dbReference type="ARBA" id="ARBA00022840"/>
    </source>
</evidence>
<dbReference type="InterPro" id="IPR005467">
    <property type="entry name" value="His_kinase_dom"/>
</dbReference>
<dbReference type="PANTHER" id="PTHR45436:SF5">
    <property type="entry name" value="SENSOR HISTIDINE KINASE TRCS"/>
    <property type="match status" value="1"/>
</dbReference>
<dbReference type="Gene3D" id="3.30.450.20">
    <property type="entry name" value="PAS domain"/>
    <property type="match status" value="2"/>
</dbReference>
<gene>
    <name evidence="16" type="ORF">SAMN04487968_101134</name>
</gene>
<dbReference type="SMART" id="SM00387">
    <property type="entry name" value="HATPase_c"/>
    <property type="match status" value="1"/>
</dbReference>
<dbReference type="InterPro" id="IPR033463">
    <property type="entry name" value="sCache_3"/>
</dbReference>
<comment type="subcellular location">
    <subcellularLocation>
        <location evidence="2">Cell membrane</location>
        <topology evidence="2">Multi-pass membrane protein</topology>
    </subcellularLocation>
</comment>
<evidence type="ECO:0000256" key="9">
    <source>
        <dbReference type="ARBA" id="ARBA00022777"/>
    </source>
</evidence>
<dbReference type="InterPro" id="IPR039506">
    <property type="entry name" value="SPOB_a"/>
</dbReference>
<evidence type="ECO:0000256" key="13">
    <source>
        <dbReference type="ARBA" id="ARBA00023136"/>
    </source>
</evidence>
<keyword evidence="11 14" id="KW-1133">Transmembrane helix</keyword>
<dbReference type="InterPro" id="IPR035965">
    <property type="entry name" value="PAS-like_dom_sf"/>
</dbReference>
<protein>
    <recommendedName>
        <fullName evidence="3">histidine kinase</fullName>
        <ecNumber evidence="3">2.7.13.3</ecNumber>
    </recommendedName>
</protein>
<reference evidence="16 17" key="1">
    <citation type="submission" date="2016-10" db="EMBL/GenBank/DDBJ databases">
        <authorList>
            <person name="de Groot N.N."/>
        </authorList>
    </citation>
    <scope>NUCLEOTIDE SEQUENCE [LARGE SCALE GENOMIC DNA]</scope>
    <source>
        <strain evidence="16 17">CGMCC 1.7056</strain>
    </source>
</reference>
<evidence type="ECO:0000256" key="4">
    <source>
        <dbReference type="ARBA" id="ARBA00022475"/>
    </source>
</evidence>
<evidence type="ECO:0000256" key="6">
    <source>
        <dbReference type="ARBA" id="ARBA00022679"/>
    </source>
</evidence>
<evidence type="ECO:0000256" key="11">
    <source>
        <dbReference type="ARBA" id="ARBA00022989"/>
    </source>
</evidence>
<evidence type="ECO:0000256" key="3">
    <source>
        <dbReference type="ARBA" id="ARBA00012438"/>
    </source>
</evidence>
<dbReference type="Proteomes" id="UP000198832">
    <property type="component" value="Unassembled WGS sequence"/>
</dbReference>
<evidence type="ECO:0000256" key="14">
    <source>
        <dbReference type="SAM" id="Phobius"/>
    </source>
</evidence>
<dbReference type="AlphaFoldDB" id="A0A1I1DH68"/>
<dbReference type="Pfam" id="PF17203">
    <property type="entry name" value="sCache_3_2"/>
    <property type="match status" value="1"/>
</dbReference>
<evidence type="ECO:0000313" key="17">
    <source>
        <dbReference type="Proteomes" id="UP000198832"/>
    </source>
</evidence>
<evidence type="ECO:0000313" key="16">
    <source>
        <dbReference type="EMBL" id="SFB72090.1"/>
    </source>
</evidence>
<dbReference type="SUPFAM" id="SSF103190">
    <property type="entry name" value="Sensory domain-like"/>
    <property type="match status" value="1"/>
</dbReference>
<evidence type="ECO:0000256" key="2">
    <source>
        <dbReference type="ARBA" id="ARBA00004651"/>
    </source>
</evidence>
<dbReference type="SUPFAM" id="SSF55874">
    <property type="entry name" value="ATPase domain of HSP90 chaperone/DNA topoisomerase II/histidine kinase"/>
    <property type="match status" value="1"/>
</dbReference>
<keyword evidence="7 14" id="KW-0812">Transmembrane</keyword>
<dbReference type="PANTHER" id="PTHR45436">
    <property type="entry name" value="SENSOR HISTIDINE KINASE YKOH"/>
    <property type="match status" value="1"/>
</dbReference>
<evidence type="ECO:0000256" key="7">
    <source>
        <dbReference type="ARBA" id="ARBA00022692"/>
    </source>
</evidence>
<dbReference type="InterPro" id="IPR004358">
    <property type="entry name" value="Sig_transdc_His_kin-like_C"/>
</dbReference>
<keyword evidence="6" id="KW-0808">Transferase</keyword>
<organism evidence="16 17">
    <name type="scientific">Nocardioides terrae</name>
    <dbReference type="NCBI Taxonomy" id="574651"/>
    <lineage>
        <taxon>Bacteria</taxon>
        <taxon>Bacillati</taxon>
        <taxon>Actinomycetota</taxon>
        <taxon>Actinomycetes</taxon>
        <taxon>Propionibacteriales</taxon>
        <taxon>Nocardioidaceae</taxon>
        <taxon>Nocardioides</taxon>
    </lineage>
</organism>
<keyword evidence="4" id="KW-1003">Cell membrane</keyword>
<keyword evidence="9 16" id="KW-0418">Kinase</keyword>
<feature type="domain" description="Histidine kinase" evidence="15">
    <location>
        <begin position="442"/>
        <end position="545"/>
    </location>
</feature>
<dbReference type="InterPro" id="IPR036890">
    <property type="entry name" value="HATPase_C_sf"/>
</dbReference>
<keyword evidence="8" id="KW-0547">Nucleotide-binding</keyword>
<dbReference type="InterPro" id="IPR029151">
    <property type="entry name" value="Sensor-like_sf"/>
</dbReference>
<dbReference type="InterPro" id="IPR003594">
    <property type="entry name" value="HATPase_dom"/>
</dbReference>
<name>A0A1I1DH68_9ACTN</name>
<dbReference type="GO" id="GO:0005524">
    <property type="term" value="F:ATP binding"/>
    <property type="evidence" value="ECO:0007669"/>
    <property type="project" value="UniProtKB-KW"/>
</dbReference>
<keyword evidence="12" id="KW-0902">Two-component regulatory system</keyword>
<dbReference type="SUPFAM" id="SSF55785">
    <property type="entry name" value="PYP-like sensor domain (PAS domain)"/>
    <property type="match status" value="1"/>
</dbReference>
<dbReference type="PROSITE" id="PS50109">
    <property type="entry name" value="HIS_KIN"/>
    <property type="match status" value="1"/>
</dbReference>
<dbReference type="EC" id="2.7.13.3" evidence="3"/>
<dbReference type="STRING" id="574651.SAMN04487968_101134"/>
<dbReference type="GO" id="GO:0005886">
    <property type="term" value="C:plasma membrane"/>
    <property type="evidence" value="ECO:0007669"/>
    <property type="project" value="UniProtKB-SubCell"/>
</dbReference>